<reference evidence="1 2" key="1">
    <citation type="submission" date="2021-08" db="EMBL/GenBank/DDBJ databases">
        <title>The genome sequence of Chitinophaga sp. B61.</title>
        <authorList>
            <person name="Zhang X."/>
        </authorList>
    </citation>
    <scope>NUCLEOTIDE SEQUENCE [LARGE SCALE GENOMIC DNA]</scope>
    <source>
        <strain evidence="1 2">B61</strain>
    </source>
</reference>
<name>A0ABS7G6U9_9BACT</name>
<keyword evidence="2" id="KW-1185">Reference proteome</keyword>
<evidence type="ECO:0000313" key="1">
    <source>
        <dbReference type="EMBL" id="MBW8683349.1"/>
    </source>
</evidence>
<comment type="caution">
    <text evidence="1">The sequence shown here is derived from an EMBL/GenBank/DDBJ whole genome shotgun (WGS) entry which is preliminary data.</text>
</comment>
<evidence type="ECO:0000313" key="2">
    <source>
        <dbReference type="Proteomes" id="UP000812961"/>
    </source>
</evidence>
<dbReference type="InterPro" id="IPR021445">
    <property type="entry name" value="DUF3095"/>
</dbReference>
<accession>A0ABS7G6U9</accession>
<sequence length="386" mass="43362">MSLNNDQFYSRLPVNRIPLSELLTEAHLFYHVPEDWHVIITDIRGSTAVVQSGLHETVNLVATGSIVAVLNISFRANITVPFFFGGDGATFIVPASIKDTAIKALLLYKKNTQESFDIDLRIGTVAVRDIYAAGHTLRITKFNSSGNFHIPVILGNGLNYAEKQIKGEDYLLPGDFLPDNEVDLTGMQCRWDKIKPPESHYEVVSLIVVSTAEETQSAVFREVITHIDTIYGLPEKRQPISIPQLRLKSTFTKLGLELRARFGRKKFVEQMKTWLTNLLGRLYFRTKSGRTYLSRLVEMSDTLVIDGKINTVIAGTEAQRQELVTQLNILENAGRILYAFYASKESVMSCYVRDYKDEHIHFVDGAEGGYTKAAGVLKLKFVHLSA</sequence>
<proteinExistence type="predicted"/>
<dbReference type="Proteomes" id="UP000812961">
    <property type="component" value="Unassembled WGS sequence"/>
</dbReference>
<gene>
    <name evidence="1" type="ORF">K1Y79_03300</name>
</gene>
<dbReference type="RefSeq" id="WP_220248570.1">
    <property type="nucleotide sequence ID" value="NZ_JAICCF010000001.1"/>
</dbReference>
<organism evidence="1 2">
    <name type="scientific">Chitinophaga rhizophila</name>
    <dbReference type="NCBI Taxonomy" id="2866212"/>
    <lineage>
        <taxon>Bacteria</taxon>
        <taxon>Pseudomonadati</taxon>
        <taxon>Bacteroidota</taxon>
        <taxon>Chitinophagia</taxon>
        <taxon>Chitinophagales</taxon>
        <taxon>Chitinophagaceae</taxon>
        <taxon>Chitinophaga</taxon>
    </lineage>
</organism>
<dbReference type="Pfam" id="PF11294">
    <property type="entry name" value="DUF3095"/>
    <property type="match status" value="1"/>
</dbReference>
<dbReference type="EMBL" id="JAICCF010000001">
    <property type="protein sequence ID" value="MBW8683349.1"/>
    <property type="molecule type" value="Genomic_DNA"/>
</dbReference>
<protein>
    <submittedName>
        <fullName evidence="1">DUF3095 domain-containing protein</fullName>
    </submittedName>
</protein>